<dbReference type="RefSeq" id="WP_099698461.1">
    <property type="nucleotide sequence ID" value="NZ_NOVD01000032.1"/>
</dbReference>
<accession>A0A2A5J428</accession>
<reference evidence="1 2" key="1">
    <citation type="submission" date="2017-07" db="EMBL/GenBank/DDBJ databases">
        <title>Draft sequence of Rhodococcus enclensis 23b-28.</title>
        <authorList>
            <person name="Besaury L."/>
            <person name="Sancelme M."/>
            <person name="Amato P."/>
            <person name="Lallement A."/>
            <person name="Delort A.-M."/>
        </authorList>
    </citation>
    <scope>NUCLEOTIDE SEQUENCE [LARGE SCALE GENOMIC DNA]</scope>
    <source>
        <strain evidence="1 2">23b-28</strain>
    </source>
</reference>
<dbReference type="EMBL" id="NOVD01000032">
    <property type="protein sequence ID" value="PCK24345.1"/>
    <property type="molecule type" value="Genomic_DNA"/>
</dbReference>
<name>A0A2A5J428_RHOSG</name>
<proteinExistence type="predicted"/>
<protein>
    <submittedName>
        <fullName evidence="1">Uncharacterized protein</fullName>
    </submittedName>
</protein>
<comment type="caution">
    <text evidence="1">The sequence shown here is derived from an EMBL/GenBank/DDBJ whole genome shotgun (WGS) entry which is preliminary data.</text>
</comment>
<dbReference type="AlphaFoldDB" id="A0A2A5J428"/>
<sequence length="108" mass="11687">MTDAFAFTPDADFVDRALDAELGESSAAVDRKLRTMLAAIDDSLAGISDAREELRTLYSLPDVSAVTGVLADEIYDQDITAHLEDAARNLRAAAAILRSHRQLTSPRP</sequence>
<evidence type="ECO:0000313" key="2">
    <source>
        <dbReference type="Proteomes" id="UP000230886"/>
    </source>
</evidence>
<evidence type="ECO:0000313" key="1">
    <source>
        <dbReference type="EMBL" id="PCK24345.1"/>
    </source>
</evidence>
<dbReference type="Proteomes" id="UP000230886">
    <property type="component" value="Unassembled WGS sequence"/>
</dbReference>
<gene>
    <name evidence="1" type="ORF">CHR55_26540</name>
</gene>
<organism evidence="1 2">
    <name type="scientific">Rhodococcus qingshengii</name>
    <dbReference type="NCBI Taxonomy" id="334542"/>
    <lineage>
        <taxon>Bacteria</taxon>
        <taxon>Bacillati</taxon>
        <taxon>Actinomycetota</taxon>
        <taxon>Actinomycetes</taxon>
        <taxon>Mycobacteriales</taxon>
        <taxon>Nocardiaceae</taxon>
        <taxon>Rhodococcus</taxon>
        <taxon>Rhodococcus erythropolis group</taxon>
    </lineage>
</organism>